<dbReference type="Gene3D" id="1.25.40.10">
    <property type="entry name" value="Tetratricopeptide repeat domain"/>
    <property type="match status" value="2"/>
</dbReference>
<gene>
    <name evidence="5" type="ORF">Cci01nite_17040</name>
</gene>
<dbReference type="SUPFAM" id="SSF48452">
    <property type="entry name" value="TPR-like"/>
    <property type="match status" value="3"/>
</dbReference>
<dbReference type="NCBIfam" id="NF047398">
    <property type="entry name" value="AAA_KGGVGR"/>
    <property type="match status" value="1"/>
</dbReference>
<dbReference type="Pfam" id="PF13676">
    <property type="entry name" value="TIR_2"/>
    <property type="match status" value="1"/>
</dbReference>
<dbReference type="GO" id="GO:0043531">
    <property type="term" value="F:ADP binding"/>
    <property type="evidence" value="ECO:0007669"/>
    <property type="project" value="InterPro"/>
</dbReference>
<dbReference type="InterPro" id="IPR053137">
    <property type="entry name" value="NLR-like"/>
</dbReference>
<accession>A0A8J3NXM8</accession>
<dbReference type="SUPFAM" id="SSF52200">
    <property type="entry name" value="Toll/Interleukin receptor TIR domain"/>
    <property type="match status" value="1"/>
</dbReference>
<evidence type="ECO:0000313" key="5">
    <source>
        <dbReference type="EMBL" id="GIF96610.1"/>
    </source>
</evidence>
<dbReference type="Gene3D" id="3.40.50.10140">
    <property type="entry name" value="Toll/interleukin-1 receptor homology (TIR) domain"/>
    <property type="match status" value="1"/>
</dbReference>
<dbReference type="PANTHER" id="PTHR46082">
    <property type="entry name" value="ATP/GTP-BINDING PROTEIN-RELATED"/>
    <property type="match status" value="1"/>
</dbReference>
<feature type="domain" description="TIR" evidence="3">
    <location>
        <begin position="337"/>
        <end position="449"/>
    </location>
</feature>
<dbReference type="InterPro" id="IPR000157">
    <property type="entry name" value="TIR_dom"/>
</dbReference>
<dbReference type="InterPro" id="IPR011990">
    <property type="entry name" value="TPR-like_helical_dom_sf"/>
</dbReference>
<dbReference type="Pfam" id="PF00931">
    <property type="entry name" value="NB-ARC"/>
    <property type="match status" value="1"/>
</dbReference>
<protein>
    <recommendedName>
        <fullName evidence="7">MinD-like ATPase involved in chromosome partitioning or flagellar assembly</fullName>
    </recommendedName>
</protein>
<dbReference type="Pfam" id="PF01656">
    <property type="entry name" value="CbiA"/>
    <property type="match status" value="1"/>
</dbReference>
<dbReference type="InterPro" id="IPR002586">
    <property type="entry name" value="CobQ/CobB/MinD/ParA_Nub-bd_dom"/>
</dbReference>
<dbReference type="InterPro" id="IPR002182">
    <property type="entry name" value="NB-ARC"/>
</dbReference>
<dbReference type="InterPro" id="IPR035897">
    <property type="entry name" value="Toll_tir_struct_dom_sf"/>
</dbReference>
<dbReference type="Pfam" id="PF13424">
    <property type="entry name" value="TPR_12"/>
    <property type="match status" value="2"/>
</dbReference>
<evidence type="ECO:0000259" key="3">
    <source>
        <dbReference type="Pfam" id="PF13676"/>
    </source>
</evidence>
<evidence type="ECO:0008006" key="7">
    <source>
        <dbReference type="Google" id="ProtNLM"/>
    </source>
</evidence>
<dbReference type="PANTHER" id="PTHR46082:SF6">
    <property type="entry name" value="AAA+ ATPASE DOMAIN-CONTAINING PROTEIN-RELATED"/>
    <property type="match status" value="1"/>
</dbReference>
<proteinExistence type="predicted"/>
<dbReference type="Pfam" id="PF13374">
    <property type="entry name" value="TPR_10"/>
    <property type="match status" value="1"/>
</dbReference>
<evidence type="ECO:0000259" key="2">
    <source>
        <dbReference type="Pfam" id="PF01656"/>
    </source>
</evidence>
<evidence type="ECO:0000259" key="1">
    <source>
        <dbReference type="Pfam" id="PF00931"/>
    </source>
</evidence>
<dbReference type="NCBIfam" id="NF040586">
    <property type="entry name" value="FxSxx_TPR"/>
    <property type="match status" value="1"/>
</dbReference>
<dbReference type="Gene3D" id="3.40.50.300">
    <property type="entry name" value="P-loop containing nucleotide triphosphate hydrolases"/>
    <property type="match status" value="2"/>
</dbReference>
<sequence>MTHSSPDVGIIITFYSYKGGTGRTMTLANVAWILASQGKRVLAIDWDLESPGLHRYFHPFLSDKDLRLTQGVIDLVVNYADAEFGRGNRPIAEVIDECTEIDDYVVRLDWAFREGGLIDFMPAGRQDEAYPDVISTFGWSEFYVAQAGGDYIDVLATRLRQSYDYVLIDSRTGLNDISGICTIGMPDIVVDCFTFATQSIEGAAGVARAISAQSHRRTIRVVPVPMRVEDAETAKLEASRDLSRARFADLLAHMSPEEQDRYWSSVEIPYRPLFAYEEILAPFGERPHQQGSILSACERLTSVLTGDVVSELRAVSERERRAVLGEFERIRVPTHDILISYDSVHRTWAEWVAAQLTDAELSVSLQPVDYVTGETALSELVKASEAAIRTVILLTRTYTEAPLAEPLWRALHARDRGTRARQVLAMRIDSGRLRSPFTDRNATDLFDLGEERCRERIHEVLSVSPRIPANVDPTVRRPRFPETSPPVWRLPNRTGKFVGRAAELQTLRDRLASDVTVMLPQTLYGLGGVGKTQLAVEYAHRFAADYDLVWWVPAEDLGTARRRLAELAAELGLPIGDTQPETIQRLLDALRRGEPYARWLLIFDNAEGPTDELLALLPQHGMGHVLITTRDTEWIRVHPTLYVDVLSLNDSVQLLCQGIESLSPADATDLATNLGCLPLALEQAVAWFRVSPTTVEQYLALLQQQPVEMLNQHQPPGYPRTATATWLLALEKLQERSPAALTLLQLCSFFAPDPIPGAVLSGGRFNEIMAEYDGQLRDPLMQHQLLRRISAHALVQFDVATNRIQMHRLICAIIKARIPADQHDRMLLHAQELLAASAPADPEKPDNWPAFSDLMPHVRAARMVTSRSDVVRYFLVSAMRYLSRQGDFGSCIRLAEDALADWSDDFGADDVNVLRARWNLANALYVRGDYHDARMHDEDVLTLMRTHPRIGPDHIYTYLVMRSLGRDLRIFGEYTQAKELDEQGVRWFAANLSPDDSRTLTAESNLAVSLRHLGDYFEAARLDEHIYEIRLERYGEADHQTLLSAANLGRDLRDTGDLARSETVLRRTLDTQRTHLGESNPHTLRTMTYLALTRRQLGRFAEANALIREAVSLYDTMFPPTNLELLSAHMILASTISALGDNVQAQQIAARVEAEYGQVLTDGHPLILACRNNMAVFLRKAGRAADAMRISHPVHQTFVANLGRLHPHSLVAALNLANDLYELGDHRAALTLDEQTYAAFADVLGPNHPDTFSAALNLAASLDVTGQAAERANSLRQHALEAMALLFGEDNARVTNARAGERSNCYIEPPLA</sequence>
<dbReference type="Proteomes" id="UP000659904">
    <property type="component" value="Unassembled WGS sequence"/>
</dbReference>
<dbReference type="GO" id="GO:0007165">
    <property type="term" value="P:signal transduction"/>
    <property type="evidence" value="ECO:0007669"/>
    <property type="project" value="InterPro"/>
</dbReference>
<dbReference type="EMBL" id="BONH01000005">
    <property type="protein sequence ID" value="GIF96610.1"/>
    <property type="molecule type" value="Genomic_DNA"/>
</dbReference>
<dbReference type="InterPro" id="IPR027417">
    <property type="entry name" value="P-loop_NTPase"/>
</dbReference>
<keyword evidence="6" id="KW-1185">Reference proteome</keyword>
<organism evidence="5 6">
    <name type="scientific">Catellatospora citrea</name>
    <dbReference type="NCBI Taxonomy" id="53366"/>
    <lineage>
        <taxon>Bacteria</taxon>
        <taxon>Bacillati</taxon>
        <taxon>Actinomycetota</taxon>
        <taxon>Actinomycetes</taxon>
        <taxon>Micromonosporales</taxon>
        <taxon>Micromonosporaceae</taxon>
        <taxon>Catellatospora</taxon>
    </lineage>
</organism>
<evidence type="ECO:0000259" key="4">
    <source>
        <dbReference type="Pfam" id="PF25000"/>
    </source>
</evidence>
<dbReference type="SUPFAM" id="SSF52540">
    <property type="entry name" value="P-loop containing nucleoside triphosphate hydrolases"/>
    <property type="match status" value="2"/>
</dbReference>
<feature type="domain" description="DUF7779" evidence="4">
    <location>
        <begin position="733"/>
        <end position="821"/>
    </location>
</feature>
<feature type="domain" description="NB-ARC" evidence="1">
    <location>
        <begin position="509"/>
        <end position="656"/>
    </location>
</feature>
<comment type="caution">
    <text evidence="5">The sequence shown here is derived from an EMBL/GenBank/DDBJ whole genome shotgun (WGS) entry which is preliminary data.</text>
</comment>
<name>A0A8J3NXM8_9ACTN</name>
<reference evidence="5 6" key="1">
    <citation type="submission" date="2021-01" db="EMBL/GenBank/DDBJ databases">
        <title>Whole genome shotgun sequence of Catellatospora citrea NBRC 14495.</title>
        <authorList>
            <person name="Komaki H."/>
            <person name="Tamura T."/>
        </authorList>
    </citation>
    <scope>NUCLEOTIDE SEQUENCE [LARGE SCALE GENOMIC DNA]</scope>
    <source>
        <strain evidence="5 6">NBRC 14495</strain>
    </source>
</reference>
<dbReference type="RefSeq" id="WP_120319555.1">
    <property type="nucleotide sequence ID" value="NZ_BONH01000005.1"/>
</dbReference>
<evidence type="ECO:0000313" key="6">
    <source>
        <dbReference type="Proteomes" id="UP000659904"/>
    </source>
</evidence>
<feature type="domain" description="CobQ/CobB/MinD/ParA nucleotide binding" evidence="2">
    <location>
        <begin position="12"/>
        <end position="199"/>
    </location>
</feature>
<dbReference type="Pfam" id="PF25000">
    <property type="entry name" value="DUF7779"/>
    <property type="match status" value="1"/>
</dbReference>
<dbReference type="InterPro" id="IPR056681">
    <property type="entry name" value="DUF7779"/>
</dbReference>